<keyword evidence="1" id="KW-1133">Transmembrane helix</keyword>
<dbReference type="AlphaFoldDB" id="M0BCY2"/>
<gene>
    <name evidence="2" type="ORF">C479_13398</name>
</gene>
<feature type="transmembrane region" description="Helical" evidence="1">
    <location>
        <begin position="60"/>
        <end position="77"/>
    </location>
</feature>
<proteinExistence type="predicted"/>
<dbReference type="EMBL" id="AOIQ01000021">
    <property type="protein sequence ID" value="ELZ08337.1"/>
    <property type="molecule type" value="Genomic_DNA"/>
</dbReference>
<sequence>MHLETSLAILVKILSLSCFEQLNDFLGIFLIFPMQVFTISTSVVFHVVTFDTFWTRRENYSNRIISVFSLSLIFPFETSRVPLWILYDTLDTFYDRVSFSLLIEFLVVSFKLWLLSSFKILAFRHRWKKKN</sequence>
<accession>M0BCY2</accession>
<organism evidence="2 3">
    <name type="scientific">Halovivax asiaticus JCM 14624</name>
    <dbReference type="NCBI Taxonomy" id="1227490"/>
    <lineage>
        <taxon>Archaea</taxon>
        <taxon>Methanobacteriati</taxon>
        <taxon>Methanobacteriota</taxon>
        <taxon>Stenosarchaea group</taxon>
        <taxon>Halobacteria</taxon>
        <taxon>Halobacteriales</taxon>
        <taxon>Natrialbaceae</taxon>
        <taxon>Halovivax</taxon>
    </lineage>
</organism>
<dbReference type="Proteomes" id="UP000011560">
    <property type="component" value="Unassembled WGS sequence"/>
</dbReference>
<protein>
    <submittedName>
        <fullName evidence="2">Uncharacterized protein</fullName>
    </submittedName>
</protein>
<feature type="transmembrane region" description="Helical" evidence="1">
    <location>
        <begin position="97"/>
        <end position="122"/>
    </location>
</feature>
<reference evidence="2 3" key="1">
    <citation type="journal article" date="2014" name="PLoS Genet.">
        <title>Phylogenetically driven sequencing of extremely halophilic archaea reveals strategies for static and dynamic osmo-response.</title>
        <authorList>
            <person name="Becker E.A."/>
            <person name="Seitzer P.M."/>
            <person name="Tritt A."/>
            <person name="Larsen D."/>
            <person name="Krusor M."/>
            <person name="Yao A.I."/>
            <person name="Wu D."/>
            <person name="Madern D."/>
            <person name="Eisen J.A."/>
            <person name="Darling A.E."/>
            <person name="Facciotti M.T."/>
        </authorList>
    </citation>
    <scope>NUCLEOTIDE SEQUENCE [LARGE SCALE GENOMIC DNA]</scope>
    <source>
        <strain evidence="2 3">JCM 14624</strain>
    </source>
</reference>
<keyword evidence="1" id="KW-0472">Membrane</keyword>
<feature type="transmembrane region" description="Helical" evidence="1">
    <location>
        <begin position="25"/>
        <end position="48"/>
    </location>
</feature>
<evidence type="ECO:0000256" key="1">
    <source>
        <dbReference type="SAM" id="Phobius"/>
    </source>
</evidence>
<keyword evidence="1" id="KW-0812">Transmembrane</keyword>
<evidence type="ECO:0000313" key="2">
    <source>
        <dbReference type="EMBL" id="ELZ08337.1"/>
    </source>
</evidence>
<comment type="caution">
    <text evidence="2">The sequence shown here is derived from an EMBL/GenBank/DDBJ whole genome shotgun (WGS) entry which is preliminary data.</text>
</comment>
<evidence type="ECO:0000313" key="3">
    <source>
        <dbReference type="Proteomes" id="UP000011560"/>
    </source>
</evidence>
<keyword evidence="3" id="KW-1185">Reference proteome</keyword>
<name>M0BCY2_9EURY</name>